<evidence type="ECO:0000313" key="2">
    <source>
        <dbReference type="EMBL" id="KAF2649352.1"/>
    </source>
</evidence>
<keyword evidence="3" id="KW-1185">Reference proteome</keyword>
<gene>
    <name evidence="2" type="ORF">K491DRAFT_721758</name>
</gene>
<feature type="chain" id="PRO_5025663135" evidence="1">
    <location>
        <begin position="23"/>
        <end position="341"/>
    </location>
</feature>
<dbReference type="Proteomes" id="UP000799324">
    <property type="component" value="Unassembled WGS sequence"/>
</dbReference>
<reference evidence="2" key="1">
    <citation type="journal article" date="2020" name="Stud. Mycol.">
        <title>101 Dothideomycetes genomes: a test case for predicting lifestyles and emergence of pathogens.</title>
        <authorList>
            <person name="Haridas S."/>
            <person name="Albert R."/>
            <person name="Binder M."/>
            <person name="Bloem J."/>
            <person name="Labutti K."/>
            <person name="Salamov A."/>
            <person name="Andreopoulos B."/>
            <person name="Baker S."/>
            <person name="Barry K."/>
            <person name="Bills G."/>
            <person name="Bluhm B."/>
            <person name="Cannon C."/>
            <person name="Castanera R."/>
            <person name="Culley D."/>
            <person name="Daum C."/>
            <person name="Ezra D."/>
            <person name="Gonzalez J."/>
            <person name="Henrissat B."/>
            <person name="Kuo A."/>
            <person name="Liang C."/>
            <person name="Lipzen A."/>
            <person name="Lutzoni F."/>
            <person name="Magnuson J."/>
            <person name="Mondo S."/>
            <person name="Nolan M."/>
            <person name="Ohm R."/>
            <person name="Pangilinan J."/>
            <person name="Park H.-J."/>
            <person name="Ramirez L."/>
            <person name="Alfaro M."/>
            <person name="Sun H."/>
            <person name="Tritt A."/>
            <person name="Yoshinaga Y."/>
            <person name="Zwiers L.-H."/>
            <person name="Turgeon B."/>
            <person name="Goodwin S."/>
            <person name="Spatafora J."/>
            <person name="Crous P."/>
            <person name="Grigoriev I."/>
        </authorList>
    </citation>
    <scope>NUCLEOTIDE SEQUENCE</scope>
    <source>
        <strain evidence="2">CBS 122681</strain>
    </source>
</reference>
<feature type="signal peptide" evidence="1">
    <location>
        <begin position="1"/>
        <end position="22"/>
    </location>
</feature>
<dbReference type="EMBL" id="MU004496">
    <property type="protein sequence ID" value="KAF2649352.1"/>
    <property type="molecule type" value="Genomic_DNA"/>
</dbReference>
<proteinExistence type="predicted"/>
<sequence length="341" mass="36146">MESSTRLALLLTIAHHFSPSLAQSNLCSEVKDFATSNATGTYPIPALSINRTEEQNPDFAGVVGGLVEDSGKSWILSPRVKADADFGRAYTSVWLNTGDTNMTDVGVCLADVLSYDVNQYAFSKEVLQRSVDDNGDCKTMLGEQCVAALQNQYRQQATTAMMMGKCPESNHTVPWECADLVGGGESWLGGGMSAGVDLNTTYTASALAANHCDNTTQPLNASMHDLPNAGSAYNQTIRFPTLWFMSFWPNRSAVSGTYETSWDEDVHVEIRCMKIWEVAEGSAVPPSAQELLESEDAVFAKNVSGDNGGSGGSGGDSGSGGLKVDVVFGVGLAGLVALLLA</sequence>
<protein>
    <submittedName>
        <fullName evidence="2">Uncharacterized protein</fullName>
    </submittedName>
</protein>
<dbReference type="AlphaFoldDB" id="A0A6A6SPA6"/>
<organism evidence="2 3">
    <name type="scientific">Lophiostoma macrostomum CBS 122681</name>
    <dbReference type="NCBI Taxonomy" id="1314788"/>
    <lineage>
        <taxon>Eukaryota</taxon>
        <taxon>Fungi</taxon>
        <taxon>Dikarya</taxon>
        <taxon>Ascomycota</taxon>
        <taxon>Pezizomycotina</taxon>
        <taxon>Dothideomycetes</taxon>
        <taxon>Pleosporomycetidae</taxon>
        <taxon>Pleosporales</taxon>
        <taxon>Lophiostomataceae</taxon>
        <taxon>Lophiostoma</taxon>
    </lineage>
</organism>
<name>A0A6A6SPA6_9PLEO</name>
<evidence type="ECO:0000313" key="3">
    <source>
        <dbReference type="Proteomes" id="UP000799324"/>
    </source>
</evidence>
<keyword evidence="1" id="KW-0732">Signal</keyword>
<dbReference type="OrthoDB" id="3766473at2759"/>
<evidence type="ECO:0000256" key="1">
    <source>
        <dbReference type="SAM" id="SignalP"/>
    </source>
</evidence>
<accession>A0A6A6SPA6</accession>